<dbReference type="Gene3D" id="3.30.530.80">
    <property type="match status" value="1"/>
</dbReference>
<accession>A0A6L9LCZ5</accession>
<reference evidence="2 3" key="1">
    <citation type="submission" date="2020-02" db="EMBL/GenBank/DDBJ databases">
        <title>Draft genome sequence of two Spirosoma agri KCTC 52727 and Spirosoma terrae KCTC 52035.</title>
        <authorList>
            <person name="Rojas J."/>
            <person name="Ambika Manirajan B."/>
            <person name="Suarez C."/>
            <person name="Ratering S."/>
            <person name="Schnell S."/>
        </authorList>
    </citation>
    <scope>NUCLEOTIDE SEQUENCE [LARGE SCALE GENOMIC DNA]</scope>
    <source>
        <strain evidence="2 3">KCTC 52035</strain>
    </source>
</reference>
<evidence type="ECO:0000259" key="1">
    <source>
        <dbReference type="Pfam" id="PF14730"/>
    </source>
</evidence>
<protein>
    <submittedName>
        <fullName evidence="2">DUF4468 domain-containing protein</fullName>
    </submittedName>
</protein>
<sequence>MNKILWFSLCMGTGFCQAQQRTYTLADMPFQIDSTTSGVVYKGTIDVPGASADQLYTRAKAFFWSAFSHDNQVIKVDDQLKGVVSGRGRLFLPMTSTQAESSSRSIYYEVPVEIRVNDAQYSYRIADIYIIENGKRTRLDNDIRADLTTIRQQVLIEEEYNRSIRSVSPFISLINQLKRRMKSRSKVPFHS</sequence>
<dbReference type="Proteomes" id="UP000474175">
    <property type="component" value="Unassembled WGS sequence"/>
</dbReference>
<evidence type="ECO:0000313" key="2">
    <source>
        <dbReference type="EMBL" id="NDU98424.1"/>
    </source>
</evidence>
<organism evidence="2 3">
    <name type="scientific">Spirosoma terrae</name>
    <dbReference type="NCBI Taxonomy" id="1968276"/>
    <lineage>
        <taxon>Bacteria</taxon>
        <taxon>Pseudomonadati</taxon>
        <taxon>Bacteroidota</taxon>
        <taxon>Cytophagia</taxon>
        <taxon>Cytophagales</taxon>
        <taxon>Cytophagaceae</taxon>
        <taxon>Spirosoma</taxon>
    </lineage>
</organism>
<dbReference type="InterPro" id="IPR027823">
    <property type="entry name" value="DUF4468"/>
</dbReference>
<comment type="caution">
    <text evidence="2">The sequence shown here is derived from an EMBL/GenBank/DDBJ whole genome shotgun (WGS) entry which is preliminary data.</text>
</comment>
<proteinExistence type="predicted"/>
<feature type="domain" description="DUF4468" evidence="1">
    <location>
        <begin position="41"/>
        <end position="129"/>
    </location>
</feature>
<evidence type="ECO:0000313" key="3">
    <source>
        <dbReference type="Proteomes" id="UP000474175"/>
    </source>
</evidence>
<dbReference type="AlphaFoldDB" id="A0A6L9LCZ5"/>
<name>A0A6L9LCZ5_9BACT</name>
<keyword evidence="3" id="KW-1185">Reference proteome</keyword>
<dbReference type="RefSeq" id="WP_163954559.1">
    <property type="nucleotide sequence ID" value="NZ_JAAFZH010000017.1"/>
</dbReference>
<dbReference type="Pfam" id="PF14730">
    <property type="entry name" value="DUF4468"/>
    <property type="match status" value="1"/>
</dbReference>
<dbReference type="EMBL" id="JAAFZH010000017">
    <property type="protein sequence ID" value="NDU98424.1"/>
    <property type="molecule type" value="Genomic_DNA"/>
</dbReference>
<gene>
    <name evidence="2" type="ORF">GK108_26295</name>
</gene>